<proteinExistence type="predicted"/>
<name>A0A1H1GYB1_9ACTN</name>
<evidence type="ECO:0000256" key="1">
    <source>
        <dbReference type="SAM" id="MobiDB-lite"/>
    </source>
</evidence>
<accession>A0A1H1GYB1</accession>
<dbReference type="Proteomes" id="UP000217103">
    <property type="component" value="Unassembled WGS sequence"/>
</dbReference>
<organism evidence="2 3">
    <name type="scientific">Thermostaphylospora chromogena</name>
    <dbReference type="NCBI Taxonomy" id="35622"/>
    <lineage>
        <taxon>Bacteria</taxon>
        <taxon>Bacillati</taxon>
        <taxon>Actinomycetota</taxon>
        <taxon>Actinomycetes</taxon>
        <taxon>Streptosporangiales</taxon>
        <taxon>Thermomonosporaceae</taxon>
        <taxon>Thermostaphylospora</taxon>
    </lineage>
</organism>
<evidence type="ECO:0000313" key="2">
    <source>
        <dbReference type="EMBL" id="SDR18222.1"/>
    </source>
</evidence>
<dbReference type="AlphaFoldDB" id="A0A1H1GYB1"/>
<dbReference type="EMBL" id="FNKK01000002">
    <property type="protein sequence ID" value="SDR18222.1"/>
    <property type="molecule type" value="Genomic_DNA"/>
</dbReference>
<protein>
    <submittedName>
        <fullName evidence="2">Uncharacterized protein</fullName>
    </submittedName>
</protein>
<sequence>MTTGRRSAGKAALASGNLSQEVPVGSSRPATDAAARS</sequence>
<keyword evidence="3" id="KW-1185">Reference proteome</keyword>
<reference evidence="2 3" key="1">
    <citation type="submission" date="2016-10" db="EMBL/GenBank/DDBJ databases">
        <authorList>
            <person name="de Groot N.N."/>
        </authorList>
    </citation>
    <scope>NUCLEOTIDE SEQUENCE [LARGE SCALE GENOMIC DNA]</scope>
    <source>
        <strain evidence="2 3">DSM 43794</strain>
    </source>
</reference>
<gene>
    <name evidence="2" type="ORF">SAMN04489764_3915</name>
</gene>
<feature type="region of interest" description="Disordered" evidence="1">
    <location>
        <begin position="1"/>
        <end position="37"/>
    </location>
</feature>
<evidence type="ECO:0000313" key="3">
    <source>
        <dbReference type="Proteomes" id="UP000217103"/>
    </source>
</evidence>